<dbReference type="Gene3D" id="3.30.300.30">
    <property type="match status" value="1"/>
</dbReference>
<dbReference type="Pfam" id="PF00501">
    <property type="entry name" value="AMP-binding"/>
    <property type="match status" value="1"/>
</dbReference>
<dbReference type="RefSeq" id="WP_200609974.1">
    <property type="nucleotide sequence ID" value="NZ_JAEHHL010000006.1"/>
</dbReference>
<evidence type="ECO:0000256" key="3">
    <source>
        <dbReference type="ARBA" id="ARBA00051915"/>
    </source>
</evidence>
<dbReference type="InterPro" id="IPR000873">
    <property type="entry name" value="AMP-dep_synth/lig_dom"/>
</dbReference>
<evidence type="ECO:0000256" key="4">
    <source>
        <dbReference type="ARBA" id="ARBA00066616"/>
    </source>
</evidence>
<dbReference type="Proteomes" id="UP000655420">
    <property type="component" value="Unassembled WGS sequence"/>
</dbReference>
<dbReference type="PANTHER" id="PTHR43201:SF5">
    <property type="entry name" value="MEDIUM-CHAIN ACYL-COA LIGASE ACSF2, MITOCHONDRIAL"/>
    <property type="match status" value="1"/>
</dbReference>
<keyword evidence="9" id="KW-1185">Reference proteome</keyword>
<evidence type="ECO:0000313" key="8">
    <source>
        <dbReference type="EMBL" id="MBK0399782.1"/>
    </source>
</evidence>
<evidence type="ECO:0000256" key="2">
    <source>
        <dbReference type="ARBA" id="ARBA00022598"/>
    </source>
</evidence>
<protein>
    <recommendedName>
        <fullName evidence="5">3-methylmercaptopropionyl-CoA ligase</fullName>
        <ecNumber evidence="4">6.2.1.44</ecNumber>
    </recommendedName>
</protein>
<dbReference type="SUPFAM" id="SSF56801">
    <property type="entry name" value="Acetyl-CoA synthetase-like"/>
    <property type="match status" value="1"/>
</dbReference>
<dbReference type="InterPro" id="IPR020845">
    <property type="entry name" value="AMP-binding_CS"/>
</dbReference>
<dbReference type="GO" id="GO:0031956">
    <property type="term" value="F:medium-chain fatty acid-CoA ligase activity"/>
    <property type="evidence" value="ECO:0007669"/>
    <property type="project" value="TreeGrafter"/>
</dbReference>
<feature type="domain" description="AMP-dependent synthetase/ligase" evidence="6">
    <location>
        <begin position="14"/>
        <end position="377"/>
    </location>
</feature>
<dbReference type="InterPro" id="IPR042099">
    <property type="entry name" value="ANL_N_sf"/>
</dbReference>
<dbReference type="PROSITE" id="PS00455">
    <property type="entry name" value="AMP_BINDING"/>
    <property type="match status" value="1"/>
</dbReference>
<dbReference type="Gene3D" id="3.40.50.12780">
    <property type="entry name" value="N-terminal domain of ligase-like"/>
    <property type="match status" value="1"/>
</dbReference>
<evidence type="ECO:0000313" key="9">
    <source>
        <dbReference type="Proteomes" id="UP000655420"/>
    </source>
</evidence>
<dbReference type="FunFam" id="3.30.300.30:FF:000008">
    <property type="entry name" value="2,3-dihydroxybenzoate-AMP ligase"/>
    <property type="match status" value="1"/>
</dbReference>
<comment type="catalytic activity">
    <reaction evidence="3">
        <text>3-(methylsulfanyl)propanoate + ATP + CoA = 3-(methylsulfanyl)propanoyl-CoA + AMP + diphosphate</text>
        <dbReference type="Rhea" id="RHEA:43052"/>
        <dbReference type="ChEBI" id="CHEBI:30616"/>
        <dbReference type="ChEBI" id="CHEBI:33019"/>
        <dbReference type="ChEBI" id="CHEBI:49016"/>
        <dbReference type="ChEBI" id="CHEBI:57287"/>
        <dbReference type="ChEBI" id="CHEBI:82815"/>
        <dbReference type="ChEBI" id="CHEBI:456215"/>
        <dbReference type="EC" id="6.2.1.44"/>
    </reaction>
    <physiologicalReaction direction="left-to-right" evidence="3">
        <dbReference type="Rhea" id="RHEA:43053"/>
    </physiologicalReaction>
</comment>
<evidence type="ECO:0000259" key="6">
    <source>
        <dbReference type="Pfam" id="PF00501"/>
    </source>
</evidence>
<evidence type="ECO:0000256" key="5">
    <source>
        <dbReference type="ARBA" id="ARBA00067668"/>
    </source>
</evidence>
<accession>A0A8J7SD19</accession>
<gene>
    <name evidence="8" type="ORF">H0I76_11325</name>
</gene>
<comment type="caution">
    <text evidence="8">The sequence shown here is derived from an EMBL/GenBank/DDBJ whole genome shotgun (WGS) entry which is preliminary data.</text>
</comment>
<keyword evidence="2" id="KW-0436">Ligase</keyword>
<reference evidence="8" key="1">
    <citation type="submission" date="2020-12" db="EMBL/GenBank/DDBJ databases">
        <title>Bacterial taxonomy.</title>
        <authorList>
            <person name="Pan X."/>
        </authorList>
    </citation>
    <scope>NUCLEOTIDE SEQUENCE</scope>
    <source>
        <strain evidence="8">M0105</strain>
    </source>
</reference>
<feature type="domain" description="AMP-binding enzyme C-terminal" evidence="7">
    <location>
        <begin position="427"/>
        <end position="504"/>
    </location>
</feature>
<dbReference type="EMBL" id="JAEHHL010000006">
    <property type="protein sequence ID" value="MBK0399782.1"/>
    <property type="molecule type" value="Genomic_DNA"/>
</dbReference>
<evidence type="ECO:0000259" key="7">
    <source>
        <dbReference type="Pfam" id="PF13193"/>
    </source>
</evidence>
<dbReference type="GO" id="GO:0006631">
    <property type="term" value="P:fatty acid metabolic process"/>
    <property type="evidence" value="ECO:0007669"/>
    <property type="project" value="TreeGrafter"/>
</dbReference>
<dbReference type="InterPro" id="IPR045851">
    <property type="entry name" value="AMP-bd_C_sf"/>
</dbReference>
<proteinExistence type="inferred from homology"/>
<dbReference type="Pfam" id="PF13193">
    <property type="entry name" value="AMP-binding_C"/>
    <property type="match status" value="1"/>
</dbReference>
<comment type="similarity">
    <text evidence="1">Belongs to the ATP-dependent AMP-binding enzyme family.</text>
</comment>
<dbReference type="AlphaFoldDB" id="A0A8J7SD19"/>
<organism evidence="8 9">
    <name type="scientific">Thermohalobaculum xanthum</name>
    <dbReference type="NCBI Taxonomy" id="2753746"/>
    <lineage>
        <taxon>Bacteria</taxon>
        <taxon>Pseudomonadati</taxon>
        <taxon>Pseudomonadota</taxon>
        <taxon>Alphaproteobacteria</taxon>
        <taxon>Rhodobacterales</taxon>
        <taxon>Paracoccaceae</taxon>
        <taxon>Thermohalobaculum</taxon>
    </lineage>
</organism>
<sequence length="521" mass="56996">MKDLLTLGQSLSVHARLQPDRLGARDLERSLTFRDWNRRACRLANALLGLGLAKGERVAVLAYNCLEWAEIYAAVAKAGLIAVPINFRLTAAECAFCITDAEASALIAQADLQDVIEESRDLLSVPARNMILFGGPCPAGWLDYEDLLSRASDAEPDQHISAFDPWTLMYTSGTTGNPKGVVRNHRNGALLSLVTEIELGLGRRDDALLVMPMCHANSLYFFSSFAYCGAAVSIYSRRSFDPEHCLRALGETCATFTSLVPTHYIMMLGLSAAERGTVPLERVSKLMISSAPARADTKRQVMEMFPASGLFELYGSSEAGWVTMLHPDEQFTHLGTVGRECVGSAPIRLLDEHGAEVPDGEPGELFSSNPYTFEGYWKRPEKTAEAFRGDYCSVGDMALRTPDGFIKLIDRKKNMIISGGENVYPSEVEEVLGACPKVMDVAVIGLPDEKWGERVHGVVVLHAGAEATEAELIDWCRARIAGFKRPRSISIIAAAEMPRTATGKVLHRELRARFGAEAPRA</sequence>
<evidence type="ECO:0000256" key="1">
    <source>
        <dbReference type="ARBA" id="ARBA00006432"/>
    </source>
</evidence>
<name>A0A8J7SD19_9RHOB</name>
<dbReference type="InterPro" id="IPR025110">
    <property type="entry name" value="AMP-bd_C"/>
</dbReference>
<dbReference type="PANTHER" id="PTHR43201">
    <property type="entry name" value="ACYL-COA SYNTHETASE"/>
    <property type="match status" value="1"/>
</dbReference>
<dbReference type="EC" id="6.2.1.44" evidence="4"/>